<keyword evidence="9" id="KW-0611">Plant defense</keyword>
<dbReference type="GO" id="GO:0098552">
    <property type="term" value="C:side of membrane"/>
    <property type="evidence" value="ECO:0007669"/>
    <property type="project" value="UniProtKB-KW"/>
</dbReference>
<comment type="caution">
    <text evidence="19">The sequence shown here is derived from an EMBL/GenBank/DDBJ whole genome shotgun (WGS) entry which is preliminary data.</text>
</comment>
<evidence type="ECO:0000256" key="8">
    <source>
        <dbReference type="ARBA" id="ARBA00022801"/>
    </source>
</evidence>
<protein>
    <recommendedName>
        <fullName evidence="4">glucan endo-1,3-beta-D-glucosidase</fullName>
        <ecNumber evidence="4">3.2.1.39</ecNumber>
    </recommendedName>
</protein>
<feature type="chain" id="PRO_5043405665" description="glucan endo-1,3-beta-D-glucosidase" evidence="17">
    <location>
        <begin position="30"/>
        <end position="640"/>
    </location>
</feature>
<reference evidence="19" key="1">
    <citation type="journal article" date="2018" name="DNA Res.">
        <title>Multiple hybrid de novo genome assembly of finger millet, an orphan allotetraploid crop.</title>
        <authorList>
            <person name="Hatakeyama M."/>
            <person name="Aluri S."/>
            <person name="Balachadran M.T."/>
            <person name="Sivarajan S.R."/>
            <person name="Patrignani A."/>
            <person name="Gruter S."/>
            <person name="Poveda L."/>
            <person name="Shimizu-Inatsugi R."/>
            <person name="Baeten J."/>
            <person name="Francoijs K.J."/>
            <person name="Nataraja K.N."/>
            <person name="Reddy Y.A.N."/>
            <person name="Phadnis S."/>
            <person name="Ravikumar R.L."/>
            <person name="Schlapbach R."/>
            <person name="Sreeman S.M."/>
            <person name="Shimizu K.K."/>
        </authorList>
    </citation>
    <scope>NUCLEOTIDE SEQUENCE</scope>
</reference>
<dbReference type="Pfam" id="PF00332">
    <property type="entry name" value="Glyco_hydro_17"/>
    <property type="match status" value="1"/>
</dbReference>
<dbReference type="GO" id="GO:0005975">
    <property type="term" value="P:carbohydrate metabolic process"/>
    <property type="evidence" value="ECO:0007669"/>
    <property type="project" value="InterPro"/>
</dbReference>
<dbReference type="Proteomes" id="UP001054889">
    <property type="component" value="Unassembled WGS sequence"/>
</dbReference>
<dbReference type="SMART" id="SM00768">
    <property type="entry name" value="X8"/>
    <property type="match status" value="1"/>
</dbReference>
<keyword evidence="10" id="KW-0472">Membrane</keyword>
<dbReference type="PANTHER" id="PTHR32227">
    <property type="entry name" value="GLUCAN ENDO-1,3-BETA-GLUCOSIDASE BG1-RELATED-RELATED"/>
    <property type="match status" value="1"/>
</dbReference>
<keyword evidence="20" id="KW-1185">Reference proteome</keyword>
<evidence type="ECO:0000256" key="17">
    <source>
        <dbReference type="SAM" id="SignalP"/>
    </source>
</evidence>
<gene>
    <name evidence="19" type="primary">gb01941</name>
    <name evidence="19" type="ORF">PR202_gb01941</name>
</gene>
<evidence type="ECO:0000259" key="18">
    <source>
        <dbReference type="SMART" id="SM00768"/>
    </source>
</evidence>
<dbReference type="AlphaFoldDB" id="A0AAV5DWG6"/>
<reference evidence="19" key="2">
    <citation type="submission" date="2021-12" db="EMBL/GenBank/DDBJ databases">
        <title>Resequencing data analysis of finger millet.</title>
        <authorList>
            <person name="Hatakeyama M."/>
            <person name="Aluri S."/>
            <person name="Balachadran M.T."/>
            <person name="Sivarajan S.R."/>
            <person name="Poveda L."/>
            <person name="Shimizu-Inatsugi R."/>
            <person name="Schlapbach R."/>
            <person name="Sreeman S.M."/>
            <person name="Shimizu K.K."/>
        </authorList>
    </citation>
    <scope>NUCLEOTIDE SEQUENCE</scope>
</reference>
<dbReference type="EMBL" id="BQKI01000071">
    <property type="protein sequence ID" value="GJN15054.1"/>
    <property type="molecule type" value="Genomic_DNA"/>
</dbReference>
<dbReference type="Gene3D" id="3.20.20.80">
    <property type="entry name" value="Glycosidases"/>
    <property type="match status" value="1"/>
</dbReference>
<dbReference type="InterPro" id="IPR000490">
    <property type="entry name" value="Glyco_hydro_17"/>
</dbReference>
<dbReference type="EC" id="3.2.1.39" evidence="4"/>
<dbReference type="PROSITE" id="PS00587">
    <property type="entry name" value="GLYCOSYL_HYDROL_F17"/>
    <property type="match status" value="1"/>
</dbReference>
<evidence type="ECO:0000256" key="16">
    <source>
        <dbReference type="RuleBase" id="RU004336"/>
    </source>
</evidence>
<feature type="domain" description="X8" evidence="18">
    <location>
        <begin position="374"/>
        <end position="458"/>
    </location>
</feature>
<dbReference type="Pfam" id="PF07983">
    <property type="entry name" value="X8"/>
    <property type="match status" value="1"/>
</dbReference>
<dbReference type="GO" id="GO:0006952">
    <property type="term" value="P:defense response"/>
    <property type="evidence" value="ECO:0007669"/>
    <property type="project" value="UniProtKB-KW"/>
</dbReference>
<keyword evidence="6" id="KW-0336">GPI-anchor</keyword>
<keyword evidence="14 16" id="KW-0326">Glycosidase</keyword>
<evidence type="ECO:0000256" key="15">
    <source>
        <dbReference type="RuleBase" id="RU004335"/>
    </source>
</evidence>
<evidence type="ECO:0000256" key="2">
    <source>
        <dbReference type="ARBA" id="ARBA00004609"/>
    </source>
</evidence>
<evidence type="ECO:0000313" key="20">
    <source>
        <dbReference type="Proteomes" id="UP001054889"/>
    </source>
</evidence>
<comment type="similarity">
    <text evidence="3 15">Belongs to the glycosyl hydrolase 17 family.</text>
</comment>
<dbReference type="SUPFAM" id="SSF51445">
    <property type="entry name" value="(Trans)glycosidases"/>
    <property type="match status" value="1"/>
</dbReference>
<feature type="signal peptide" evidence="17">
    <location>
        <begin position="1"/>
        <end position="29"/>
    </location>
</feature>
<keyword evidence="8 16" id="KW-0378">Hydrolase</keyword>
<evidence type="ECO:0000256" key="6">
    <source>
        <dbReference type="ARBA" id="ARBA00022622"/>
    </source>
</evidence>
<dbReference type="FunFam" id="3.20.20.80:FF:000008">
    <property type="entry name" value="Glucan endo-1,3-beta-glucosidase 5"/>
    <property type="match status" value="1"/>
</dbReference>
<comment type="catalytic activity">
    <reaction evidence="1">
        <text>Hydrolysis of (1-&gt;3)-beta-D-glucosidic linkages in (1-&gt;3)-beta-D-glucans.</text>
        <dbReference type="EC" id="3.2.1.39"/>
    </reaction>
</comment>
<name>A0AAV5DWG6_ELECO</name>
<dbReference type="Pfam" id="PF01633">
    <property type="entry name" value="Choline_kinase"/>
    <property type="match status" value="1"/>
</dbReference>
<dbReference type="Gene3D" id="3.90.1200.10">
    <property type="match status" value="2"/>
</dbReference>
<dbReference type="GO" id="GO:0005886">
    <property type="term" value="C:plasma membrane"/>
    <property type="evidence" value="ECO:0007669"/>
    <property type="project" value="UniProtKB-SubCell"/>
</dbReference>
<evidence type="ECO:0000256" key="7">
    <source>
        <dbReference type="ARBA" id="ARBA00022729"/>
    </source>
</evidence>
<keyword evidence="5" id="KW-1003">Cell membrane</keyword>
<evidence type="ECO:0000256" key="5">
    <source>
        <dbReference type="ARBA" id="ARBA00022475"/>
    </source>
</evidence>
<dbReference type="GO" id="GO:0042973">
    <property type="term" value="F:glucan endo-1,3-beta-D-glucosidase activity"/>
    <property type="evidence" value="ECO:0007669"/>
    <property type="project" value="UniProtKB-EC"/>
</dbReference>
<evidence type="ECO:0000256" key="12">
    <source>
        <dbReference type="ARBA" id="ARBA00023180"/>
    </source>
</evidence>
<organism evidence="19 20">
    <name type="scientific">Eleusine coracana subsp. coracana</name>
    <dbReference type="NCBI Taxonomy" id="191504"/>
    <lineage>
        <taxon>Eukaryota</taxon>
        <taxon>Viridiplantae</taxon>
        <taxon>Streptophyta</taxon>
        <taxon>Embryophyta</taxon>
        <taxon>Tracheophyta</taxon>
        <taxon>Spermatophyta</taxon>
        <taxon>Magnoliopsida</taxon>
        <taxon>Liliopsida</taxon>
        <taxon>Poales</taxon>
        <taxon>Poaceae</taxon>
        <taxon>PACMAD clade</taxon>
        <taxon>Chloridoideae</taxon>
        <taxon>Cynodonteae</taxon>
        <taxon>Eleusininae</taxon>
        <taxon>Eleusine</taxon>
    </lineage>
</organism>
<dbReference type="InterPro" id="IPR012946">
    <property type="entry name" value="X8"/>
</dbReference>
<evidence type="ECO:0000256" key="3">
    <source>
        <dbReference type="ARBA" id="ARBA00008773"/>
    </source>
</evidence>
<evidence type="ECO:0000256" key="10">
    <source>
        <dbReference type="ARBA" id="ARBA00023136"/>
    </source>
</evidence>
<evidence type="ECO:0000256" key="11">
    <source>
        <dbReference type="ARBA" id="ARBA00023157"/>
    </source>
</evidence>
<evidence type="ECO:0000256" key="4">
    <source>
        <dbReference type="ARBA" id="ARBA00012780"/>
    </source>
</evidence>
<evidence type="ECO:0000256" key="9">
    <source>
        <dbReference type="ARBA" id="ARBA00022821"/>
    </source>
</evidence>
<dbReference type="SUPFAM" id="SSF56112">
    <property type="entry name" value="Protein kinase-like (PK-like)"/>
    <property type="match status" value="1"/>
</dbReference>
<evidence type="ECO:0000313" key="19">
    <source>
        <dbReference type="EMBL" id="GJN15054.1"/>
    </source>
</evidence>
<accession>A0AAV5DWG6</accession>
<keyword evidence="13" id="KW-0449">Lipoprotein</keyword>
<sequence>MAPHSAAVAAAAVYVAIAAGALLPRPASASGSLAGVGVNWGTMMSHPIYPPAVVEMLRANGVGRVKLFDADPWTVAALAGSSIEAMLAAPNDQLASLARDPRRAREWVRHNVTANLDAGVDVRYVAVGNEPFLKSYNGSFINITFPALKNMQRALNEAGFGQRIKAVVPLNADVYSSPANKPVPSAGSFRRDINTLMVDIVNFLHMNDAPFVVNIYPYLSLYQNPNFPLNFSFFDGRTKPVYDKGMVYTNVFDANFDTLVWSLRKAGVPDMKIIVGEIGWPTDGDKNANVKYAQRFYNGFLKKMAKNIGTPLRPGHMEVYLFALIDENQKSVLPGRFERHWGLFTYDGKPKFFMDLGGNGRLVGVKGVQYLPAQWCVFNKDAKDKYKNLPDSVNYACSNADCTPLGYGSSCNGLSHDGNISYAFNIYFQTMDQDVRACSFGGLAEITTTNASQGGCLFPVQILSASGSVVPLIFLPISLALLSKSLCSSDEVKEFCLDSMKEITALENEFSEEFQCIGFCHNDLQYGNIMIDEDTNVLTIISLFDHRFPFVPTATDIDERKRFVQTYLTSSGVEPDTKEVEDLINNIEKYTLASHLVWGLWGIISDHVNDIDFDYKEYARQRFEQYWLKKPAILTSQIAE</sequence>
<dbReference type="Gene3D" id="1.20.58.1040">
    <property type="match status" value="1"/>
</dbReference>
<keyword evidence="7 17" id="KW-0732">Signal</keyword>
<dbReference type="FunFam" id="1.20.58.1040:FF:000002">
    <property type="entry name" value="Glucan endo-1,3-beta-glucosidase 8"/>
    <property type="match status" value="1"/>
</dbReference>
<dbReference type="InterPro" id="IPR011009">
    <property type="entry name" value="Kinase-like_dom_sf"/>
</dbReference>
<evidence type="ECO:0000256" key="14">
    <source>
        <dbReference type="ARBA" id="ARBA00023295"/>
    </source>
</evidence>
<evidence type="ECO:0000256" key="13">
    <source>
        <dbReference type="ARBA" id="ARBA00023288"/>
    </source>
</evidence>
<proteinExistence type="inferred from homology"/>
<dbReference type="InterPro" id="IPR044965">
    <property type="entry name" value="Glyco_hydro_17_plant"/>
</dbReference>
<keyword evidence="12" id="KW-0325">Glycoprotein</keyword>
<comment type="subcellular location">
    <subcellularLocation>
        <location evidence="2">Cell membrane</location>
        <topology evidence="2">Lipid-anchor</topology>
        <topology evidence="2">GPI-anchor</topology>
    </subcellularLocation>
</comment>
<keyword evidence="11" id="KW-1015">Disulfide bond</keyword>
<dbReference type="InterPro" id="IPR017853">
    <property type="entry name" value="GH"/>
</dbReference>
<evidence type="ECO:0000256" key="1">
    <source>
        <dbReference type="ARBA" id="ARBA00000382"/>
    </source>
</evidence>